<evidence type="ECO:0000256" key="15">
    <source>
        <dbReference type="ARBA" id="ARBA00023170"/>
    </source>
</evidence>
<evidence type="ECO:0000259" key="27">
    <source>
        <dbReference type="PROSITE" id="PS50963"/>
    </source>
</evidence>
<reference evidence="29" key="3">
    <citation type="journal article" date="2014" name="Nature">
        <title>Elephant shark genome provides unique insights into gnathostome evolution.</title>
        <authorList>
            <consortium name="International Elephant Shark Genome Sequencing Consortium"/>
            <person name="Venkatesh B."/>
            <person name="Lee A.P."/>
            <person name="Ravi V."/>
            <person name="Maurya A.K."/>
            <person name="Lian M.M."/>
            <person name="Swann J.B."/>
            <person name="Ohta Y."/>
            <person name="Flajnik M.F."/>
            <person name="Sutoh Y."/>
            <person name="Kasahara M."/>
            <person name="Hoon S."/>
            <person name="Gangu V."/>
            <person name="Roy S.W."/>
            <person name="Irimia M."/>
            <person name="Korzh V."/>
            <person name="Kondrychyn I."/>
            <person name="Lim Z.W."/>
            <person name="Tay B.H."/>
            <person name="Tohari S."/>
            <person name="Kong K.W."/>
            <person name="Ho S."/>
            <person name="Lorente-Galdos B."/>
            <person name="Quilez J."/>
            <person name="Marques-Bonet T."/>
            <person name="Raney B.J."/>
            <person name="Ingham P.W."/>
            <person name="Tay A."/>
            <person name="Hillier L.W."/>
            <person name="Minx P."/>
            <person name="Boehm T."/>
            <person name="Wilson R.K."/>
            <person name="Brenner S."/>
            <person name="Warren W.C."/>
        </authorList>
    </citation>
    <scope>NUCLEOTIDE SEQUENCE [LARGE SCALE GENOMIC DNA]</scope>
</reference>
<comment type="subcellular location">
    <subcellularLocation>
        <location evidence="2">Cell membrane</location>
        <topology evidence="2">Single-pass type I membrane protein</topology>
    </subcellularLocation>
    <subcellularLocation>
        <location evidence="1">Cell projection</location>
        <location evidence="1">Microvillus</location>
    </subcellularLocation>
    <subcellularLocation>
        <location evidence="3">Secreted</location>
    </subcellularLocation>
</comment>
<evidence type="ECO:0000256" key="16">
    <source>
        <dbReference type="ARBA" id="ARBA00023180"/>
    </source>
</evidence>
<evidence type="ECO:0000256" key="3">
    <source>
        <dbReference type="ARBA" id="ARBA00004613"/>
    </source>
</evidence>
<dbReference type="STRING" id="7868.ENSCMIP00000039780"/>
<keyword evidence="15" id="KW-0675">Receptor</keyword>
<dbReference type="PRINTS" id="PR01265">
    <property type="entry name" value="LINKMODULE"/>
</dbReference>
<comment type="caution">
    <text evidence="24">Lacks conserved residue(s) required for the propagation of feature annotation.</text>
</comment>
<feature type="chain" id="PRO_5021303167" description="CD44 antigen" evidence="26">
    <location>
        <begin position="25"/>
        <end position="179"/>
    </location>
</feature>
<keyword evidence="7" id="KW-0597">Phosphoprotein</keyword>
<dbReference type="GO" id="GO:0005540">
    <property type="term" value="F:hyaluronic acid binding"/>
    <property type="evidence" value="ECO:0007669"/>
    <property type="project" value="InterPro"/>
</dbReference>
<keyword evidence="8" id="KW-0812">Transmembrane</keyword>
<dbReference type="SUPFAM" id="SSF56436">
    <property type="entry name" value="C-type lectin-like"/>
    <property type="match status" value="1"/>
</dbReference>
<dbReference type="GO" id="GO:0004896">
    <property type="term" value="F:cytokine receptor activity"/>
    <property type="evidence" value="ECO:0007669"/>
    <property type="project" value="TreeGrafter"/>
</dbReference>
<evidence type="ECO:0000256" key="21">
    <source>
        <dbReference type="ARBA" id="ARBA00031823"/>
    </source>
</evidence>
<evidence type="ECO:0000256" key="25">
    <source>
        <dbReference type="SAM" id="MobiDB-lite"/>
    </source>
</evidence>
<proteinExistence type="predicted"/>
<evidence type="ECO:0000313" key="28">
    <source>
        <dbReference type="Ensembl" id="ENSCMIP00000039780.1"/>
    </source>
</evidence>
<evidence type="ECO:0000256" key="22">
    <source>
        <dbReference type="ARBA" id="ARBA00032514"/>
    </source>
</evidence>
<feature type="signal peptide" evidence="26">
    <location>
        <begin position="1"/>
        <end position="24"/>
    </location>
</feature>
<evidence type="ECO:0000256" key="1">
    <source>
        <dbReference type="ARBA" id="ARBA00004105"/>
    </source>
</evidence>
<keyword evidence="13" id="KW-0472">Membrane</keyword>
<evidence type="ECO:0000256" key="26">
    <source>
        <dbReference type="SAM" id="SignalP"/>
    </source>
</evidence>
<keyword evidence="12" id="KW-1133">Transmembrane helix</keyword>
<reference evidence="28" key="5">
    <citation type="submission" date="2025-09" db="UniProtKB">
        <authorList>
            <consortium name="Ensembl"/>
        </authorList>
    </citation>
    <scope>IDENTIFICATION</scope>
</reference>
<dbReference type="InterPro" id="IPR043210">
    <property type="entry name" value="CD44_antigen-like"/>
</dbReference>
<feature type="region of interest" description="Disordered" evidence="25">
    <location>
        <begin position="126"/>
        <end position="179"/>
    </location>
</feature>
<dbReference type="Pfam" id="PF00193">
    <property type="entry name" value="Xlink"/>
    <property type="match status" value="1"/>
</dbReference>
<evidence type="ECO:0000256" key="5">
    <source>
        <dbReference type="ARBA" id="ARBA00022475"/>
    </source>
</evidence>
<evidence type="ECO:0000256" key="20">
    <source>
        <dbReference type="ARBA" id="ARBA00031179"/>
    </source>
</evidence>
<dbReference type="GO" id="GO:0006954">
    <property type="term" value="P:inflammatory response"/>
    <property type="evidence" value="ECO:0007669"/>
    <property type="project" value="TreeGrafter"/>
</dbReference>
<evidence type="ECO:0000313" key="29">
    <source>
        <dbReference type="Proteomes" id="UP000314986"/>
    </source>
</evidence>
<keyword evidence="5" id="KW-1003">Cell membrane</keyword>
<evidence type="ECO:0000256" key="2">
    <source>
        <dbReference type="ARBA" id="ARBA00004251"/>
    </source>
</evidence>
<evidence type="ECO:0000256" key="4">
    <source>
        <dbReference type="ARBA" id="ARBA00020474"/>
    </source>
</evidence>
<evidence type="ECO:0000256" key="12">
    <source>
        <dbReference type="ARBA" id="ARBA00022989"/>
    </source>
</evidence>
<keyword evidence="14 24" id="KW-1015">Disulfide bond</keyword>
<dbReference type="GO" id="GO:0070374">
    <property type="term" value="P:positive regulation of ERK1 and ERK2 cascade"/>
    <property type="evidence" value="ECO:0007669"/>
    <property type="project" value="TreeGrafter"/>
</dbReference>
<evidence type="ECO:0000256" key="19">
    <source>
        <dbReference type="ARBA" id="ARBA00029928"/>
    </source>
</evidence>
<dbReference type="InterPro" id="IPR001231">
    <property type="entry name" value="CD44_antigen"/>
</dbReference>
<evidence type="ECO:0000256" key="6">
    <source>
        <dbReference type="ARBA" id="ARBA00022525"/>
    </source>
</evidence>
<feature type="compositionally biased region" description="Polar residues" evidence="25">
    <location>
        <begin position="160"/>
        <end position="179"/>
    </location>
</feature>
<dbReference type="PANTHER" id="PTHR10225:SF6">
    <property type="entry name" value="CD44 ANTIGEN"/>
    <property type="match status" value="1"/>
</dbReference>
<keyword evidence="17" id="KW-0966">Cell projection</keyword>
<evidence type="ECO:0000256" key="18">
    <source>
        <dbReference type="ARBA" id="ARBA00029917"/>
    </source>
</evidence>
<dbReference type="InterPro" id="IPR016187">
    <property type="entry name" value="CTDL_fold"/>
</dbReference>
<dbReference type="Proteomes" id="UP000314986">
    <property type="component" value="Unassembled WGS sequence"/>
</dbReference>
<dbReference type="Gene3D" id="3.10.100.10">
    <property type="entry name" value="Mannose-Binding Protein A, subunit A"/>
    <property type="match status" value="1"/>
</dbReference>
<dbReference type="PANTHER" id="PTHR10225">
    <property type="entry name" value="HYALURONAN RECEPTOR"/>
    <property type="match status" value="1"/>
</dbReference>
<dbReference type="AlphaFoldDB" id="A0A4W3K6C3"/>
<evidence type="ECO:0000256" key="13">
    <source>
        <dbReference type="ARBA" id="ARBA00023136"/>
    </source>
</evidence>
<evidence type="ECO:0000256" key="10">
    <source>
        <dbReference type="ARBA" id="ARBA00022889"/>
    </source>
</evidence>
<dbReference type="SMART" id="SM00445">
    <property type="entry name" value="LINK"/>
    <property type="match status" value="1"/>
</dbReference>
<dbReference type="InterPro" id="IPR016186">
    <property type="entry name" value="C-type_lectin-like/link_sf"/>
</dbReference>
<dbReference type="InterPro" id="IPR000538">
    <property type="entry name" value="Link_dom"/>
</dbReference>
<feature type="domain" description="Link" evidence="27">
    <location>
        <begin position="28"/>
        <end position="118"/>
    </location>
</feature>
<evidence type="ECO:0000256" key="14">
    <source>
        <dbReference type="ARBA" id="ARBA00023157"/>
    </source>
</evidence>
<keyword evidence="11" id="KW-0654">Proteoglycan</keyword>
<dbReference type="PRINTS" id="PR00658">
    <property type="entry name" value="CD44"/>
</dbReference>
<feature type="compositionally biased region" description="Polar residues" evidence="25">
    <location>
        <begin position="140"/>
        <end position="152"/>
    </location>
</feature>
<keyword evidence="29" id="KW-1185">Reference proteome</keyword>
<sequence length="179" mass="19212">RELYYARMCFVRSLLMLCRLPSRCQHGGVSHQDRGARYQLSLAEAVTLCDSLGSSLANLGQVQAAQRAGFQTCRYGWIQDGLVAISRVTPHANCANNLTGVYTSARDSSQKFDALCFNYTGITVNGPTSSPPDNARKPTRPSSTSEAPQTSVHVGGVSLPPTTGNWNSFSITQPSVGTP</sequence>
<reference evidence="29" key="2">
    <citation type="journal article" date="2007" name="PLoS Biol.">
        <title>Survey sequencing and comparative analysis of the elephant shark (Callorhinchus milii) genome.</title>
        <authorList>
            <person name="Venkatesh B."/>
            <person name="Kirkness E.F."/>
            <person name="Loh Y.H."/>
            <person name="Halpern A.L."/>
            <person name="Lee A.P."/>
            <person name="Johnson J."/>
            <person name="Dandona N."/>
            <person name="Viswanathan L.D."/>
            <person name="Tay A."/>
            <person name="Venter J.C."/>
            <person name="Strausberg R.L."/>
            <person name="Brenner S."/>
        </authorList>
    </citation>
    <scope>NUCLEOTIDE SEQUENCE [LARGE SCALE GENOMIC DNA]</scope>
</reference>
<keyword evidence="16" id="KW-0325">Glycoprotein</keyword>
<organism evidence="28 29">
    <name type="scientific">Callorhinchus milii</name>
    <name type="common">Ghost shark</name>
    <dbReference type="NCBI Taxonomy" id="7868"/>
    <lineage>
        <taxon>Eukaryota</taxon>
        <taxon>Metazoa</taxon>
        <taxon>Chordata</taxon>
        <taxon>Craniata</taxon>
        <taxon>Vertebrata</taxon>
        <taxon>Chondrichthyes</taxon>
        <taxon>Holocephali</taxon>
        <taxon>Chimaeriformes</taxon>
        <taxon>Callorhinchidae</taxon>
        <taxon>Callorhinchus</taxon>
    </lineage>
</organism>
<protein>
    <recommendedName>
        <fullName evidence="4">CD44 antigen</fullName>
    </recommendedName>
    <alternativeName>
        <fullName evidence="22">GP90 lymphocyte homing/adhesion receptor</fullName>
    </alternativeName>
    <alternativeName>
        <fullName evidence="21">HUTCH-I</fullName>
    </alternativeName>
    <alternativeName>
        <fullName evidence="23">Hermes antigen</fullName>
    </alternativeName>
    <alternativeName>
        <fullName evidence="20">Hyaluronate receptor</fullName>
    </alternativeName>
    <alternativeName>
        <fullName evidence="18">Phagocytic glycoprotein 1</fullName>
    </alternativeName>
    <alternativeName>
        <fullName evidence="19">Phagocytic glycoprotein I</fullName>
    </alternativeName>
</protein>
<evidence type="ECO:0000256" key="17">
    <source>
        <dbReference type="ARBA" id="ARBA00023273"/>
    </source>
</evidence>
<dbReference type="PROSITE" id="PS50963">
    <property type="entry name" value="LINK_2"/>
    <property type="match status" value="1"/>
</dbReference>
<keyword evidence="10" id="KW-0130">Cell adhesion</keyword>
<feature type="disulfide bond" evidence="24">
    <location>
        <begin position="73"/>
        <end position="94"/>
    </location>
</feature>
<reference evidence="29" key="1">
    <citation type="journal article" date="2006" name="Science">
        <title>Ancient noncoding elements conserved in the human genome.</title>
        <authorList>
            <person name="Venkatesh B."/>
            <person name="Kirkness E.F."/>
            <person name="Loh Y.H."/>
            <person name="Halpern A.L."/>
            <person name="Lee A.P."/>
            <person name="Johnson J."/>
            <person name="Dandona N."/>
            <person name="Viswanathan L.D."/>
            <person name="Tay A."/>
            <person name="Venter J.C."/>
            <person name="Strausberg R.L."/>
            <person name="Brenner S."/>
        </authorList>
    </citation>
    <scope>NUCLEOTIDE SEQUENCE [LARGE SCALE GENOMIC DNA]</scope>
</reference>
<keyword evidence="6" id="KW-0964">Secreted</keyword>
<dbReference type="GO" id="GO:0016323">
    <property type="term" value="C:basolateral plasma membrane"/>
    <property type="evidence" value="ECO:0007669"/>
    <property type="project" value="TreeGrafter"/>
</dbReference>
<dbReference type="GO" id="GO:0005902">
    <property type="term" value="C:microvillus"/>
    <property type="evidence" value="ECO:0007669"/>
    <property type="project" value="UniProtKB-SubCell"/>
</dbReference>
<dbReference type="GO" id="GO:0035692">
    <property type="term" value="C:macrophage migration inhibitory factor receptor complex"/>
    <property type="evidence" value="ECO:0007669"/>
    <property type="project" value="TreeGrafter"/>
</dbReference>
<reference evidence="28" key="4">
    <citation type="submission" date="2025-08" db="UniProtKB">
        <authorList>
            <consortium name="Ensembl"/>
        </authorList>
    </citation>
    <scope>IDENTIFICATION</scope>
</reference>
<accession>A0A4W3K6C3</accession>
<dbReference type="GO" id="GO:0005576">
    <property type="term" value="C:extracellular region"/>
    <property type="evidence" value="ECO:0007669"/>
    <property type="project" value="UniProtKB-SubCell"/>
</dbReference>
<name>A0A4W3K6C3_CALMI</name>
<dbReference type="GO" id="GO:0007155">
    <property type="term" value="P:cell adhesion"/>
    <property type="evidence" value="ECO:0007669"/>
    <property type="project" value="UniProtKB-KW"/>
</dbReference>
<evidence type="ECO:0000256" key="8">
    <source>
        <dbReference type="ARBA" id="ARBA00022692"/>
    </source>
</evidence>
<dbReference type="GeneTree" id="ENSGT00530000063822"/>
<evidence type="ECO:0000256" key="11">
    <source>
        <dbReference type="ARBA" id="ARBA00022974"/>
    </source>
</evidence>
<evidence type="ECO:0000256" key="9">
    <source>
        <dbReference type="ARBA" id="ARBA00022729"/>
    </source>
</evidence>
<keyword evidence="9 26" id="KW-0732">Signal</keyword>
<evidence type="ECO:0000256" key="23">
    <source>
        <dbReference type="ARBA" id="ARBA00032917"/>
    </source>
</evidence>
<dbReference type="Ensembl" id="ENSCMIT00000040351.1">
    <property type="protein sequence ID" value="ENSCMIP00000039780.1"/>
    <property type="gene ID" value="ENSCMIG00000016647.1"/>
</dbReference>
<dbReference type="InParanoid" id="A0A4W3K6C3"/>
<evidence type="ECO:0000256" key="7">
    <source>
        <dbReference type="ARBA" id="ARBA00022553"/>
    </source>
</evidence>
<evidence type="ECO:0000256" key="24">
    <source>
        <dbReference type="PROSITE-ProRule" id="PRU00323"/>
    </source>
</evidence>